<feature type="transmembrane region" description="Helical" evidence="9">
    <location>
        <begin position="569"/>
        <end position="588"/>
    </location>
</feature>
<comment type="subcellular location">
    <subcellularLocation>
        <location evidence="1">Membrane</location>
        <topology evidence="1">Multi-pass membrane protein</topology>
    </subcellularLocation>
</comment>
<evidence type="ECO:0000256" key="2">
    <source>
        <dbReference type="ARBA" id="ARBA00022448"/>
    </source>
</evidence>
<evidence type="ECO:0000256" key="6">
    <source>
        <dbReference type="ARBA" id="ARBA00022989"/>
    </source>
</evidence>
<evidence type="ECO:0000256" key="5">
    <source>
        <dbReference type="ARBA" id="ARBA00022840"/>
    </source>
</evidence>
<dbReference type="PROSITE" id="PS50893">
    <property type="entry name" value="ABC_TRANSPORTER_2"/>
    <property type="match status" value="1"/>
</dbReference>
<sequence length="678" mass="74821">MSSHELYDDNNKPPKNNQTTNLQCRNFPHHQSPSLLSSSNYPICLKFMDVCYKVKVDQSGGKPNNMTKMIYGSKCATSATSTTTATIEDRTILNGITGVANPGEILAVLGPSGSGKSTLLNAVAGRLHAPCLTGTFLINGKKPTKASQKLIGFVTQDDVLYPHLTVRETLLYCALLRLPYTITTPDKITTVDSVISELGLAKCQHTIIGNTFIRGVSGGERKRVSIAHEMLINPSLLILDEPTSGLDSTAAFRLVASLDGLARKGGKTVIMSVHQPSSRVYQMFDKVLVLCEGQPVYFGKGCESMMYFNSVGFSPSFPMNPADFLLDLANGVCHQPDGVNDKEKLINVKQTLITTYSNVLAPSIKALCLDNNTNNNINNNINNNASKNTFIRRRSRPRQNLKTSIFVWLNQFKILFQRSLKERKHESFNYLRVSQVLAAALLAGTMWWHSEFRDVQDRLGLLYFISIFWGVFPSFNAVFAFPQDRSIFTKERASGMYSLSSYFMARISGDLPMELILPTIFVTLVYWMTGLSPQISAFLMTLGVVIGYVLVAQGIGLALGAIIMDAKRASTVVTIVMLGCVLTGGFYVHKLPGFLGWIKYASVTFYCYRLLIDVQYGDGEKISGFLGCASGKGNLAQCKFVEQDIEGQVHPLASIGVMVILFVGFRLLAYLALRRMKF</sequence>
<evidence type="ECO:0000259" key="10">
    <source>
        <dbReference type="PROSITE" id="PS50893"/>
    </source>
</evidence>
<keyword evidence="4" id="KW-0547">Nucleotide-binding</keyword>
<dbReference type="SMART" id="SM00382">
    <property type="entry name" value="AAA"/>
    <property type="match status" value="1"/>
</dbReference>
<dbReference type="Pfam" id="PF00005">
    <property type="entry name" value="ABC_tran"/>
    <property type="match status" value="1"/>
</dbReference>
<proteinExistence type="predicted"/>
<evidence type="ECO:0000256" key="4">
    <source>
        <dbReference type="ARBA" id="ARBA00022741"/>
    </source>
</evidence>
<feature type="transmembrane region" description="Helical" evidence="9">
    <location>
        <begin position="430"/>
        <end position="449"/>
    </location>
</feature>
<dbReference type="InterPro" id="IPR013525">
    <property type="entry name" value="ABC2_TM"/>
</dbReference>
<comment type="caution">
    <text evidence="11">The sequence shown here is derived from an EMBL/GenBank/DDBJ whole genome shotgun (WGS) entry which is preliminary data.</text>
</comment>
<dbReference type="GO" id="GO:0005886">
    <property type="term" value="C:plasma membrane"/>
    <property type="evidence" value="ECO:0007669"/>
    <property type="project" value="TreeGrafter"/>
</dbReference>
<feature type="transmembrane region" description="Helical" evidence="9">
    <location>
        <begin position="535"/>
        <end position="562"/>
    </location>
</feature>
<dbReference type="InterPro" id="IPR003439">
    <property type="entry name" value="ABC_transporter-like_ATP-bd"/>
</dbReference>
<dbReference type="SUPFAM" id="SSF52540">
    <property type="entry name" value="P-loop containing nucleoside triphosphate hydrolases"/>
    <property type="match status" value="1"/>
</dbReference>
<feature type="transmembrane region" description="Helical" evidence="9">
    <location>
        <begin position="652"/>
        <end position="673"/>
    </location>
</feature>
<keyword evidence="2" id="KW-0813">Transport</keyword>
<dbReference type="PANTHER" id="PTHR48041:SF56">
    <property type="entry name" value="ABC TRANSPORTER G FAMILY MEMBER 25"/>
    <property type="match status" value="1"/>
</dbReference>
<dbReference type="PANTHER" id="PTHR48041">
    <property type="entry name" value="ABC TRANSPORTER G FAMILY MEMBER 28"/>
    <property type="match status" value="1"/>
</dbReference>
<dbReference type="InterPro" id="IPR003593">
    <property type="entry name" value="AAA+_ATPase"/>
</dbReference>
<reference evidence="11" key="1">
    <citation type="submission" date="2024-03" db="EMBL/GenBank/DDBJ databases">
        <title>WGS assembly of Saponaria officinalis var. Norfolk2.</title>
        <authorList>
            <person name="Jenkins J."/>
            <person name="Shu S."/>
            <person name="Grimwood J."/>
            <person name="Barry K."/>
            <person name="Goodstein D."/>
            <person name="Schmutz J."/>
            <person name="Leebens-Mack J."/>
            <person name="Osbourn A."/>
        </authorList>
    </citation>
    <scope>NUCLEOTIDE SEQUENCE [LARGE SCALE GENOMIC DNA]</scope>
    <source>
        <strain evidence="11">JIC</strain>
    </source>
</reference>
<dbReference type="Proteomes" id="UP001443914">
    <property type="component" value="Unassembled WGS sequence"/>
</dbReference>
<evidence type="ECO:0000256" key="3">
    <source>
        <dbReference type="ARBA" id="ARBA00022692"/>
    </source>
</evidence>
<keyword evidence="6 9" id="KW-1133">Transmembrane helix</keyword>
<dbReference type="GO" id="GO:0140359">
    <property type="term" value="F:ABC-type transporter activity"/>
    <property type="evidence" value="ECO:0007669"/>
    <property type="project" value="InterPro"/>
</dbReference>
<dbReference type="GO" id="GO:0016887">
    <property type="term" value="F:ATP hydrolysis activity"/>
    <property type="evidence" value="ECO:0007669"/>
    <property type="project" value="InterPro"/>
</dbReference>
<evidence type="ECO:0000256" key="7">
    <source>
        <dbReference type="ARBA" id="ARBA00023136"/>
    </source>
</evidence>
<gene>
    <name evidence="11" type="ORF">RND81_06G047900</name>
</gene>
<dbReference type="Pfam" id="PF19055">
    <property type="entry name" value="ABC2_membrane_7"/>
    <property type="match status" value="1"/>
</dbReference>
<keyword evidence="3 9" id="KW-0812">Transmembrane</keyword>
<dbReference type="EMBL" id="JBDFQZ010000006">
    <property type="protein sequence ID" value="KAK9713734.1"/>
    <property type="molecule type" value="Genomic_DNA"/>
</dbReference>
<protein>
    <recommendedName>
        <fullName evidence="10">ABC transporter domain-containing protein</fullName>
    </recommendedName>
</protein>
<evidence type="ECO:0000256" key="8">
    <source>
        <dbReference type="SAM" id="MobiDB-lite"/>
    </source>
</evidence>
<keyword evidence="5" id="KW-0067">ATP-binding</keyword>
<dbReference type="GO" id="GO:0005524">
    <property type="term" value="F:ATP binding"/>
    <property type="evidence" value="ECO:0007669"/>
    <property type="project" value="UniProtKB-KW"/>
</dbReference>
<dbReference type="InterPro" id="IPR027417">
    <property type="entry name" value="P-loop_NTPase"/>
</dbReference>
<accession>A0AAW1K6D0</accession>
<dbReference type="InterPro" id="IPR043926">
    <property type="entry name" value="ABCG_dom"/>
</dbReference>
<organism evidence="11 12">
    <name type="scientific">Saponaria officinalis</name>
    <name type="common">Common soapwort</name>
    <name type="synonym">Lychnis saponaria</name>
    <dbReference type="NCBI Taxonomy" id="3572"/>
    <lineage>
        <taxon>Eukaryota</taxon>
        <taxon>Viridiplantae</taxon>
        <taxon>Streptophyta</taxon>
        <taxon>Embryophyta</taxon>
        <taxon>Tracheophyta</taxon>
        <taxon>Spermatophyta</taxon>
        <taxon>Magnoliopsida</taxon>
        <taxon>eudicotyledons</taxon>
        <taxon>Gunneridae</taxon>
        <taxon>Pentapetalae</taxon>
        <taxon>Caryophyllales</taxon>
        <taxon>Caryophyllaceae</taxon>
        <taxon>Caryophylleae</taxon>
        <taxon>Saponaria</taxon>
    </lineage>
</organism>
<feature type="region of interest" description="Disordered" evidence="8">
    <location>
        <begin position="1"/>
        <end position="26"/>
    </location>
</feature>
<keyword evidence="12" id="KW-1185">Reference proteome</keyword>
<dbReference type="CDD" id="cd03213">
    <property type="entry name" value="ABCG_EPDR"/>
    <property type="match status" value="1"/>
</dbReference>
<dbReference type="Gene3D" id="3.40.50.300">
    <property type="entry name" value="P-loop containing nucleotide triphosphate hydrolases"/>
    <property type="match status" value="1"/>
</dbReference>
<feature type="compositionally biased region" description="Basic and acidic residues" evidence="8">
    <location>
        <begin position="1"/>
        <end position="12"/>
    </location>
</feature>
<dbReference type="InterPro" id="IPR050352">
    <property type="entry name" value="ABCG_transporters"/>
</dbReference>
<name>A0AAW1K6D0_SAPOF</name>
<feature type="domain" description="ABC transporter" evidence="10">
    <location>
        <begin position="77"/>
        <end position="317"/>
    </location>
</feature>
<evidence type="ECO:0000313" key="12">
    <source>
        <dbReference type="Proteomes" id="UP001443914"/>
    </source>
</evidence>
<evidence type="ECO:0000256" key="1">
    <source>
        <dbReference type="ARBA" id="ARBA00004141"/>
    </source>
</evidence>
<feature type="transmembrane region" description="Helical" evidence="9">
    <location>
        <begin position="503"/>
        <end position="529"/>
    </location>
</feature>
<feature type="transmembrane region" description="Helical" evidence="9">
    <location>
        <begin position="461"/>
        <end position="482"/>
    </location>
</feature>
<dbReference type="Pfam" id="PF01061">
    <property type="entry name" value="ABC2_membrane"/>
    <property type="match status" value="1"/>
</dbReference>
<evidence type="ECO:0000256" key="9">
    <source>
        <dbReference type="SAM" id="Phobius"/>
    </source>
</evidence>
<evidence type="ECO:0000313" key="11">
    <source>
        <dbReference type="EMBL" id="KAK9713734.1"/>
    </source>
</evidence>
<keyword evidence="7 9" id="KW-0472">Membrane</keyword>
<dbReference type="AlphaFoldDB" id="A0AAW1K6D0"/>